<dbReference type="GO" id="GO:0016491">
    <property type="term" value="F:oxidoreductase activity"/>
    <property type="evidence" value="ECO:0007669"/>
    <property type="project" value="UniProtKB-KW"/>
</dbReference>
<evidence type="ECO:0000313" key="8">
    <source>
        <dbReference type="Proteomes" id="UP000324897"/>
    </source>
</evidence>
<proteinExistence type="inferred from homology"/>
<dbReference type="SUPFAM" id="SSF51197">
    <property type="entry name" value="Clavaminate synthase-like"/>
    <property type="match status" value="1"/>
</dbReference>
<organism evidence="7 8">
    <name type="scientific">Eragrostis curvula</name>
    <name type="common">weeping love grass</name>
    <dbReference type="NCBI Taxonomy" id="38414"/>
    <lineage>
        <taxon>Eukaryota</taxon>
        <taxon>Viridiplantae</taxon>
        <taxon>Streptophyta</taxon>
        <taxon>Embryophyta</taxon>
        <taxon>Tracheophyta</taxon>
        <taxon>Spermatophyta</taxon>
        <taxon>Magnoliopsida</taxon>
        <taxon>Liliopsida</taxon>
        <taxon>Poales</taxon>
        <taxon>Poaceae</taxon>
        <taxon>PACMAD clade</taxon>
        <taxon>Chloridoideae</taxon>
        <taxon>Eragrostideae</taxon>
        <taxon>Eragrostidinae</taxon>
        <taxon>Eragrostis</taxon>
    </lineage>
</organism>
<protein>
    <recommendedName>
        <fullName evidence="6">Fe2OG dioxygenase domain-containing protein</fullName>
    </recommendedName>
</protein>
<dbReference type="PANTHER" id="PTHR47991">
    <property type="entry name" value="OXOGLUTARATE/IRON-DEPENDENT DIOXYGENASE"/>
    <property type="match status" value="1"/>
</dbReference>
<dbReference type="Proteomes" id="UP000324897">
    <property type="component" value="Chromosome 1"/>
</dbReference>
<feature type="non-terminal residue" evidence="7">
    <location>
        <position position="1"/>
    </location>
</feature>
<sequence length="314" mass="34492">MDSAGHVPVLDFSKLRGTSPERSAAVQDIGTVCQKKGFFQVINHGISMDILDGALDAAVAFFDLPMDERSGLMSDDVTQPVRYSTVAEVDGSEVKIRRHVLKHYSYPLEEWIGKWPAKPSQYRQKMATYAAAVRPLVSEIMEAITESLGLGEDNLRTQMDRGLEMMALNCYPSSDDGVTGFPAHTDYTLVTVLLANGDGLEEFDREAGSWRAVPHSAGSLVVHVGNYLEVVSNGRYRAAMHRVASGRGGTRVSIASLPSLAMDEKVQVPKELVGERRPAMYRESSLREFIEFLSAGGKSNDFMKSLKVNGTEQQ</sequence>
<dbReference type="InterPro" id="IPR050295">
    <property type="entry name" value="Plant_2OG-oxidoreductases"/>
</dbReference>
<evidence type="ECO:0000256" key="1">
    <source>
        <dbReference type="ARBA" id="ARBA00008056"/>
    </source>
</evidence>
<evidence type="ECO:0000256" key="3">
    <source>
        <dbReference type="ARBA" id="ARBA00023002"/>
    </source>
</evidence>
<feature type="domain" description="Fe2OG dioxygenase" evidence="6">
    <location>
        <begin position="162"/>
        <end position="260"/>
    </location>
</feature>
<comment type="similarity">
    <text evidence="1 5">Belongs to the iron/ascorbate-dependent oxidoreductase family.</text>
</comment>
<keyword evidence="8" id="KW-1185">Reference proteome</keyword>
<dbReference type="Pfam" id="PF14226">
    <property type="entry name" value="DIOX_N"/>
    <property type="match status" value="1"/>
</dbReference>
<dbReference type="GO" id="GO:0046872">
    <property type="term" value="F:metal ion binding"/>
    <property type="evidence" value="ECO:0007669"/>
    <property type="project" value="UniProtKB-KW"/>
</dbReference>
<reference evidence="7 8" key="1">
    <citation type="journal article" date="2019" name="Sci. Rep.">
        <title>A high-quality genome of Eragrostis curvula grass provides insights into Poaceae evolution and supports new strategies to enhance forage quality.</title>
        <authorList>
            <person name="Carballo J."/>
            <person name="Santos B.A.C.M."/>
            <person name="Zappacosta D."/>
            <person name="Garbus I."/>
            <person name="Selva J.P."/>
            <person name="Gallo C.A."/>
            <person name="Diaz A."/>
            <person name="Albertini E."/>
            <person name="Caccamo M."/>
            <person name="Echenique V."/>
        </authorList>
    </citation>
    <scope>NUCLEOTIDE SEQUENCE [LARGE SCALE GENOMIC DNA]</scope>
    <source>
        <strain evidence="8">cv. Victoria</strain>
        <tissue evidence="7">Leaf</tissue>
    </source>
</reference>
<dbReference type="InterPro" id="IPR026992">
    <property type="entry name" value="DIOX_N"/>
</dbReference>
<evidence type="ECO:0000259" key="6">
    <source>
        <dbReference type="PROSITE" id="PS51471"/>
    </source>
</evidence>
<comment type="caution">
    <text evidence="7">The sequence shown here is derived from an EMBL/GenBank/DDBJ whole genome shotgun (WGS) entry which is preliminary data.</text>
</comment>
<dbReference type="PROSITE" id="PS51471">
    <property type="entry name" value="FE2OG_OXY"/>
    <property type="match status" value="1"/>
</dbReference>
<dbReference type="Gramene" id="TVU29001">
    <property type="protein sequence ID" value="TVU29001"/>
    <property type="gene ID" value="EJB05_20543"/>
</dbReference>
<dbReference type="InterPro" id="IPR005123">
    <property type="entry name" value="Oxoglu/Fe-dep_dioxygenase_dom"/>
</dbReference>
<evidence type="ECO:0000313" key="7">
    <source>
        <dbReference type="EMBL" id="TVU29001.1"/>
    </source>
</evidence>
<dbReference type="Gene3D" id="2.60.120.330">
    <property type="entry name" value="B-lactam Antibiotic, Isopenicillin N Synthase, Chain"/>
    <property type="match status" value="1"/>
</dbReference>
<dbReference type="EMBL" id="RWGY01000011">
    <property type="protein sequence ID" value="TVU29001.1"/>
    <property type="molecule type" value="Genomic_DNA"/>
</dbReference>
<keyword evidence="2 5" id="KW-0479">Metal-binding</keyword>
<gene>
    <name evidence="7" type="ORF">EJB05_20543</name>
</gene>
<dbReference type="OrthoDB" id="627829at2759"/>
<evidence type="ECO:0000256" key="5">
    <source>
        <dbReference type="RuleBase" id="RU003682"/>
    </source>
</evidence>
<accession>A0A5J9V0C7</accession>
<dbReference type="AlphaFoldDB" id="A0A5J9V0C7"/>
<name>A0A5J9V0C7_9POAL</name>
<dbReference type="Pfam" id="PF03171">
    <property type="entry name" value="2OG-FeII_Oxy"/>
    <property type="match status" value="1"/>
</dbReference>
<dbReference type="InterPro" id="IPR044861">
    <property type="entry name" value="IPNS-like_FE2OG_OXY"/>
</dbReference>
<keyword evidence="4 5" id="KW-0408">Iron</keyword>
<evidence type="ECO:0000256" key="2">
    <source>
        <dbReference type="ARBA" id="ARBA00022723"/>
    </source>
</evidence>
<dbReference type="InterPro" id="IPR027443">
    <property type="entry name" value="IPNS-like_sf"/>
</dbReference>
<evidence type="ECO:0000256" key="4">
    <source>
        <dbReference type="ARBA" id="ARBA00023004"/>
    </source>
</evidence>
<keyword evidence="3 5" id="KW-0560">Oxidoreductase</keyword>